<feature type="region of interest" description="Disordered" evidence="7">
    <location>
        <begin position="218"/>
        <end position="243"/>
    </location>
</feature>
<dbReference type="PROSITE" id="PS51194">
    <property type="entry name" value="HELICASE_CTER"/>
    <property type="match status" value="1"/>
</dbReference>
<reference evidence="10" key="1">
    <citation type="submission" date="2017-08" db="EMBL/GenBank/DDBJ databases">
        <authorList>
            <person name="Polle J.E."/>
            <person name="Barry K."/>
            <person name="Cushman J."/>
            <person name="Schmutz J."/>
            <person name="Tran D."/>
            <person name="Hathwaick L.T."/>
            <person name="Yim W.C."/>
            <person name="Jenkins J."/>
            <person name="Mckie-Krisberg Z.M."/>
            <person name="Prochnik S."/>
            <person name="Lindquist E."/>
            <person name="Dockter R.B."/>
            <person name="Adam C."/>
            <person name="Molina H."/>
            <person name="Bunkerborg J."/>
            <person name="Jin E."/>
            <person name="Buchheim M."/>
            <person name="Magnuson J."/>
        </authorList>
    </citation>
    <scope>NUCLEOTIDE SEQUENCE</scope>
    <source>
        <strain evidence="10">CCAP 19/18</strain>
    </source>
</reference>
<name>A0ABQ7H7H7_DUNSA</name>
<dbReference type="InterPro" id="IPR027417">
    <property type="entry name" value="P-loop_NTPase"/>
</dbReference>
<evidence type="ECO:0000256" key="6">
    <source>
        <dbReference type="SAM" id="Coils"/>
    </source>
</evidence>
<keyword evidence="2" id="KW-0547">Nucleotide-binding</keyword>
<proteinExistence type="predicted"/>
<dbReference type="Gene3D" id="3.40.50.300">
    <property type="entry name" value="P-loop containing nucleotide triphosphate hydrolases"/>
    <property type="match status" value="3"/>
</dbReference>
<dbReference type="Gene3D" id="2.60.40.150">
    <property type="entry name" value="C2 domain"/>
    <property type="match status" value="2"/>
</dbReference>
<dbReference type="InterPro" id="IPR050474">
    <property type="entry name" value="Hel308_SKI2-like"/>
</dbReference>
<evidence type="ECO:0000256" key="1">
    <source>
        <dbReference type="ARBA" id="ARBA00022737"/>
    </source>
</evidence>
<dbReference type="InterPro" id="IPR036390">
    <property type="entry name" value="WH_DNA-bd_sf"/>
</dbReference>
<dbReference type="InterPro" id="IPR011545">
    <property type="entry name" value="DEAD/DEAH_box_helicase_dom"/>
</dbReference>
<feature type="compositionally biased region" description="Basic and acidic residues" evidence="7">
    <location>
        <begin position="30"/>
        <end position="39"/>
    </location>
</feature>
<comment type="caution">
    <text evidence="10">The sequence shown here is derived from an EMBL/GenBank/DDBJ whole genome shotgun (WGS) entry which is preliminary data.</text>
</comment>
<feature type="compositionally biased region" description="Polar residues" evidence="7">
    <location>
        <begin position="20"/>
        <end position="29"/>
    </location>
</feature>
<evidence type="ECO:0000256" key="5">
    <source>
        <dbReference type="ARBA" id="ARBA00022840"/>
    </source>
</evidence>
<evidence type="ECO:0000256" key="4">
    <source>
        <dbReference type="ARBA" id="ARBA00022806"/>
    </source>
</evidence>
<dbReference type="Pfam" id="PF02889">
    <property type="entry name" value="Sec63"/>
    <property type="match status" value="2"/>
</dbReference>
<dbReference type="PROSITE" id="PS51192">
    <property type="entry name" value="HELICASE_ATP_BIND_1"/>
    <property type="match status" value="1"/>
</dbReference>
<dbReference type="SUPFAM" id="SSF46785">
    <property type="entry name" value="Winged helix' DNA-binding domain"/>
    <property type="match status" value="1"/>
</dbReference>
<dbReference type="Pfam" id="PF21188">
    <property type="entry name" value="BRR2_plug"/>
    <property type="match status" value="1"/>
</dbReference>
<keyword evidence="1" id="KW-0677">Repeat</keyword>
<evidence type="ECO:0000256" key="7">
    <source>
        <dbReference type="SAM" id="MobiDB-lite"/>
    </source>
</evidence>
<evidence type="ECO:0000313" key="11">
    <source>
        <dbReference type="Proteomes" id="UP000815325"/>
    </source>
</evidence>
<keyword evidence="6" id="KW-0175">Coiled coil</keyword>
<dbReference type="InterPro" id="IPR048863">
    <property type="entry name" value="BRR2_plug"/>
</dbReference>
<dbReference type="Pfam" id="PF23445">
    <property type="entry name" value="WHD_SNRNP200"/>
    <property type="match status" value="2"/>
</dbReference>
<feature type="compositionally biased region" description="Basic and acidic residues" evidence="7">
    <location>
        <begin position="1"/>
        <end position="17"/>
    </location>
</feature>
<dbReference type="InterPro" id="IPR014756">
    <property type="entry name" value="Ig_E-set"/>
</dbReference>
<dbReference type="Gene3D" id="1.10.10.10">
    <property type="entry name" value="Winged helix-like DNA-binding domain superfamily/Winged helix DNA-binding domain"/>
    <property type="match status" value="2"/>
</dbReference>
<feature type="region of interest" description="Disordered" evidence="7">
    <location>
        <begin position="1"/>
        <end position="114"/>
    </location>
</feature>
<dbReference type="InterPro" id="IPR014001">
    <property type="entry name" value="Helicase_ATP-bd"/>
</dbReference>
<sequence>MADKKGAEQHARFKQYDYKANSTLVLTSENRTRDAHEPSGEPESLWGRMKGKMGDRVQHERPEAVEEKKKKKEAASKKREKQLDADEFALPTSKRNRHTEGLSVMDTDNAGMYRPKTKETRDAFETLLAVIHTQFGEQPQDVLRGAADEVLSVLKSKDLKDPEKQAGVEELLGPLGSDKMAQLVAISKLITDWVSEEDLPPPDNPMDTEIGVAVEFDAEDEDEEDERDVVVDEDEGDEEEEGKVDADIRSEMRTNMDVDAGEEQRDDGLRVQEIDAYWLQRRIGRAYGDAIDAPRAQQLAEEVLSTLASATDSRAVENELVLALGFEQFELIKELLRNRPKIVWCTRLSRTQDDTEREKIEAEMAGNPDTVRILDQLRATRTSAKERQNAMERNIREEARKLRQGEGVTAVRQEPSSVGGVSAQSRVSECALYSSENMLVAAPTGSGKTNVAMLCILHQLGLFRRDDGFIDKNAFKMVYVAPMKALVAEMVGNFSKRLEPFGITVRELTGDINLTKSEIDETQIIVTTPEKWDIITRKSDDRTYSNLVRLLIIDEIHLLHDDRGPVLESIVARTIRQVEATQEMTRIVGLSATLPNFEDVGDFLRVKKDRGLFHFDNSFRPCPLAQQYVGINIKKPLQRFQLMNEICYDKILDCAGKHQVLVFVHSRKETAKTARFAKDSALKEDKLARFVKADSASREILQTEAEACKDTDLKDLLPFGFAIHHAGMNRADRTLVEDLFADGHVQVLVSTATLAWGVNLPAHTVIIKGTQIYNPVKGAWDELSPQDVMQMMGRAGRPQYDSFGEGIIITGANELQYYLSLFNSQLPIESQYVRTIADNMNAEIVLGSVQNLRDAAAWLGYTYLFVRMLRAPGLYGVPIGALDSDPLLLDRRLDLAHTAALLLDKHGLCRYDRKTGNFQVRARADEEKMELAKLVDRVPIPVKESLDEPTAKINVLLQAYISCLKLEGLALSSDMVYVTQSAGRLIRCLFEICLKRGWANLTDKALALSKMVTHRQWGSQNPLRQFRGLPNEILTKLEKRDIPWERYYDMSSQELGELIRMPKYGKTLHRLVHQFPKLQLAAHVQPITRGLLKVDLSITPDFKWEDKIHGYVEPFWVFVEDQDSERLLHYQYWVLKKSFAEEEHTLTFTVPITEPVPPQYFIRVVSVRPVPLEIHIQGFDIHNFEARMQAMSRPCYSSITQHAQRGKPALVFVPTRKHARMLALDLLTNAAAEGEPSRFRLAEQTDIEPFLTRVRDPALRHSLAYGVGLLTETQQPAEQAVVNLLFESGAIQVVVATAATCWGMTIAAHLVVEYYKKFLLEPLPVESYLDHFLHDHFNAEIVTRTIENKQDAVDYLTWTLFYRRLALNPNFYSMAGASHRHLSDHLSELVESTLADLERAKAIAIEDDMDLSALNLGMIGAYYYISYTTIELFSNSLAAKTKLKAMWDKDSPLLQLPHFTKELAAKCTAAGASSVFDIIDLEDGQRRDMLGMSEQQLTDVAAVCNRYPDVQLSFELSSGPEVMAGEQVAVVVALEREQEGTEQPATHAPRFPGRKDEGWWLVVGDPKANSLLAIKRVNLGKVAKTKLDFAVPTSPGKHTLTLYFMCDSWMGCDQEYEIELKVTEAMDAE</sequence>
<dbReference type="SMART" id="SM00973">
    <property type="entry name" value="Sec63"/>
    <property type="match status" value="2"/>
</dbReference>
<gene>
    <name evidence="10" type="ORF">DUNSADRAFT_4691</name>
</gene>
<feature type="compositionally biased region" description="Basic and acidic residues" evidence="7">
    <location>
        <begin position="52"/>
        <end position="84"/>
    </location>
</feature>
<dbReference type="InterPro" id="IPR041094">
    <property type="entry name" value="Brr2_helicase_PWI"/>
</dbReference>
<feature type="coiled-coil region" evidence="6">
    <location>
        <begin position="374"/>
        <end position="401"/>
    </location>
</feature>
<dbReference type="PANTHER" id="PTHR47961">
    <property type="entry name" value="DNA POLYMERASE THETA, PUTATIVE (AFU_ORTHOLOGUE AFUA_1G05260)-RELATED"/>
    <property type="match status" value="1"/>
</dbReference>
<accession>A0ABQ7H7H7</accession>
<dbReference type="Gene3D" id="1.10.3380.10">
    <property type="entry name" value="Sec63 N-terminal domain-like domain"/>
    <property type="match status" value="2"/>
</dbReference>
<dbReference type="InterPro" id="IPR057842">
    <property type="entry name" value="WH_MER3"/>
</dbReference>
<dbReference type="InterPro" id="IPR036388">
    <property type="entry name" value="WH-like_DNA-bd_sf"/>
</dbReference>
<dbReference type="Pfam" id="PF00271">
    <property type="entry name" value="Helicase_C"/>
    <property type="match status" value="1"/>
</dbReference>
<evidence type="ECO:0000256" key="2">
    <source>
        <dbReference type="ARBA" id="ARBA00022741"/>
    </source>
</evidence>
<dbReference type="Pfam" id="PF00270">
    <property type="entry name" value="DEAD"/>
    <property type="match status" value="1"/>
</dbReference>
<evidence type="ECO:0000313" key="10">
    <source>
        <dbReference type="EMBL" id="KAF5842807.1"/>
    </source>
</evidence>
<dbReference type="CDD" id="cd18795">
    <property type="entry name" value="SF2_C_Ski2"/>
    <property type="match status" value="1"/>
</dbReference>
<keyword evidence="3" id="KW-0378">Hydrolase</keyword>
<evidence type="ECO:0000259" key="8">
    <source>
        <dbReference type="PROSITE" id="PS51192"/>
    </source>
</evidence>
<dbReference type="SMART" id="SM00487">
    <property type="entry name" value="DEXDc"/>
    <property type="match status" value="1"/>
</dbReference>
<dbReference type="InterPro" id="IPR001650">
    <property type="entry name" value="Helicase_C-like"/>
</dbReference>
<evidence type="ECO:0000256" key="3">
    <source>
        <dbReference type="ARBA" id="ARBA00022801"/>
    </source>
</evidence>
<protein>
    <submittedName>
        <fullName evidence="10">Sec63 Brl domain-containing protein</fullName>
    </submittedName>
</protein>
<dbReference type="SUPFAM" id="SSF158702">
    <property type="entry name" value="Sec63 N-terminal domain-like"/>
    <property type="match status" value="2"/>
</dbReference>
<dbReference type="SMART" id="SM00490">
    <property type="entry name" value="HELICc"/>
    <property type="match status" value="1"/>
</dbReference>
<dbReference type="Proteomes" id="UP000815325">
    <property type="component" value="Unassembled WGS sequence"/>
</dbReference>
<dbReference type="Gene3D" id="1.10.150.20">
    <property type="entry name" value="5' to 3' exonuclease, C-terminal subdomain"/>
    <property type="match status" value="2"/>
</dbReference>
<feature type="domain" description="Helicase C-terminal" evidence="9">
    <location>
        <begin position="646"/>
        <end position="856"/>
    </location>
</feature>
<keyword evidence="11" id="KW-1185">Reference proteome</keyword>
<dbReference type="PANTHER" id="PTHR47961:SF4">
    <property type="entry name" value="ACTIVATING SIGNAL COINTEGRATOR 1 COMPLEX SUBUNIT 3"/>
    <property type="match status" value="1"/>
</dbReference>
<feature type="compositionally biased region" description="Acidic residues" evidence="7">
    <location>
        <begin position="218"/>
        <end position="242"/>
    </location>
</feature>
<dbReference type="InterPro" id="IPR004179">
    <property type="entry name" value="Sec63-dom"/>
</dbReference>
<organism evidence="10 11">
    <name type="scientific">Dunaliella salina</name>
    <name type="common">Green alga</name>
    <name type="synonym">Protococcus salinus</name>
    <dbReference type="NCBI Taxonomy" id="3046"/>
    <lineage>
        <taxon>Eukaryota</taxon>
        <taxon>Viridiplantae</taxon>
        <taxon>Chlorophyta</taxon>
        <taxon>core chlorophytes</taxon>
        <taxon>Chlorophyceae</taxon>
        <taxon>CS clade</taxon>
        <taxon>Chlamydomonadales</taxon>
        <taxon>Dunaliellaceae</taxon>
        <taxon>Dunaliella</taxon>
    </lineage>
</organism>
<dbReference type="EMBL" id="MU069454">
    <property type="protein sequence ID" value="KAF5842807.1"/>
    <property type="molecule type" value="Genomic_DNA"/>
</dbReference>
<dbReference type="SUPFAM" id="SSF81296">
    <property type="entry name" value="E set domains"/>
    <property type="match status" value="2"/>
</dbReference>
<keyword evidence="5" id="KW-0067">ATP-binding</keyword>
<keyword evidence="4" id="KW-0347">Helicase</keyword>
<feature type="domain" description="Helicase ATP-binding" evidence="8">
    <location>
        <begin position="429"/>
        <end position="612"/>
    </location>
</feature>
<evidence type="ECO:0000259" key="9">
    <source>
        <dbReference type="PROSITE" id="PS51194"/>
    </source>
</evidence>
<dbReference type="SUPFAM" id="SSF52540">
    <property type="entry name" value="P-loop containing nucleoside triphosphate hydrolases"/>
    <property type="match status" value="3"/>
</dbReference>
<dbReference type="InterPro" id="IPR035892">
    <property type="entry name" value="C2_domain_sf"/>
</dbReference>
<dbReference type="Pfam" id="PF18149">
    <property type="entry name" value="Helicase_PWI"/>
    <property type="match status" value="1"/>
</dbReference>